<dbReference type="Pfam" id="PF06985">
    <property type="entry name" value="HET"/>
    <property type="match status" value="1"/>
</dbReference>
<gene>
    <name evidence="2" type="ORF">BDW02DRAFT_210486</name>
</gene>
<dbReference type="OrthoDB" id="5362512at2759"/>
<proteinExistence type="predicted"/>
<dbReference type="EMBL" id="ML975510">
    <property type="protein sequence ID" value="KAF1828678.1"/>
    <property type="molecule type" value="Genomic_DNA"/>
</dbReference>
<dbReference type="AlphaFoldDB" id="A0A6A5JVY1"/>
<evidence type="ECO:0000313" key="2">
    <source>
        <dbReference type="EMBL" id="KAF1828678.1"/>
    </source>
</evidence>
<reference evidence="2" key="1">
    <citation type="submission" date="2020-01" db="EMBL/GenBank/DDBJ databases">
        <authorList>
            <consortium name="DOE Joint Genome Institute"/>
            <person name="Haridas S."/>
            <person name="Albert R."/>
            <person name="Binder M."/>
            <person name="Bloem J."/>
            <person name="Labutti K."/>
            <person name="Salamov A."/>
            <person name="Andreopoulos B."/>
            <person name="Baker S.E."/>
            <person name="Barry K."/>
            <person name="Bills G."/>
            <person name="Bluhm B.H."/>
            <person name="Cannon C."/>
            <person name="Castanera R."/>
            <person name="Culley D.E."/>
            <person name="Daum C."/>
            <person name="Ezra D."/>
            <person name="Gonzalez J.B."/>
            <person name="Henrissat B."/>
            <person name="Kuo A."/>
            <person name="Liang C."/>
            <person name="Lipzen A."/>
            <person name="Lutzoni F."/>
            <person name="Magnuson J."/>
            <person name="Mondo S."/>
            <person name="Nolan M."/>
            <person name="Ohm R."/>
            <person name="Pangilinan J."/>
            <person name="Park H.-J."/>
            <person name="Ramirez L."/>
            <person name="Alfaro M."/>
            <person name="Sun H."/>
            <person name="Tritt A."/>
            <person name="Yoshinaga Y."/>
            <person name="Zwiers L.-H."/>
            <person name="Turgeon B.G."/>
            <person name="Goodwin S.B."/>
            <person name="Spatafora J.W."/>
            <person name="Crous P.W."/>
            <person name="Grigoriev I.V."/>
        </authorList>
    </citation>
    <scope>NUCLEOTIDE SEQUENCE</scope>
    <source>
        <strain evidence="2">P77</strain>
    </source>
</reference>
<evidence type="ECO:0000259" key="1">
    <source>
        <dbReference type="Pfam" id="PF06985"/>
    </source>
</evidence>
<protein>
    <submittedName>
        <fullName evidence="2">HET-domain-containing protein</fullName>
    </submittedName>
</protein>
<organism evidence="2 3">
    <name type="scientific">Decorospora gaudefroyi</name>
    <dbReference type="NCBI Taxonomy" id="184978"/>
    <lineage>
        <taxon>Eukaryota</taxon>
        <taxon>Fungi</taxon>
        <taxon>Dikarya</taxon>
        <taxon>Ascomycota</taxon>
        <taxon>Pezizomycotina</taxon>
        <taxon>Dothideomycetes</taxon>
        <taxon>Pleosporomycetidae</taxon>
        <taxon>Pleosporales</taxon>
        <taxon>Pleosporineae</taxon>
        <taxon>Pleosporaceae</taxon>
        <taxon>Decorospora</taxon>
    </lineage>
</organism>
<dbReference type="InterPro" id="IPR010730">
    <property type="entry name" value="HET"/>
</dbReference>
<sequence length="343" mass="38505">MAQPESVCILLKMKLPRTPVSGVSHCWGKQPIIRTTTSNLDAYAINIPWENLSKTFQDAVSFTYRLDLKYLWIDSLCIIQDSIDDWRREGSRMSQIYKNAIITLAATGAADGREGCFLTSGEEYTSRKKSSRIVTVGCMKSFAARLGSNRSGGRCSTEAGLFKSGRYLDELSTLSETYRGSAQKQSHALTYADDIFPALQGVAKEMSPGMGRYLAGHWESTLTHSLCWRSSKTGRNLVKRGEWRAPSWSWARLSGKVFWDKRWTSRWPTCITLLSALTTPKGNDPMGQLSYGAINIRGRCLNSQIVPVLRTQDKSFLRLDLYGNTSPLLRQGALPNPWWCYPS</sequence>
<dbReference type="PANTHER" id="PTHR33112">
    <property type="entry name" value="DOMAIN PROTEIN, PUTATIVE-RELATED"/>
    <property type="match status" value="1"/>
</dbReference>
<feature type="domain" description="Heterokaryon incompatibility" evidence="1">
    <location>
        <begin position="23"/>
        <end position="127"/>
    </location>
</feature>
<evidence type="ECO:0000313" key="3">
    <source>
        <dbReference type="Proteomes" id="UP000800040"/>
    </source>
</evidence>
<dbReference type="PANTHER" id="PTHR33112:SF9">
    <property type="entry name" value="HETEROKARYON INCOMPATIBILITY DOMAIN-CONTAINING PROTEIN"/>
    <property type="match status" value="1"/>
</dbReference>
<dbReference type="Proteomes" id="UP000800040">
    <property type="component" value="Unassembled WGS sequence"/>
</dbReference>
<keyword evidence="3" id="KW-1185">Reference proteome</keyword>
<name>A0A6A5JVY1_9PLEO</name>
<accession>A0A6A5JVY1</accession>